<organism evidence="2">
    <name type="scientific">Anguilla anguilla</name>
    <name type="common">European freshwater eel</name>
    <name type="synonym">Muraena anguilla</name>
    <dbReference type="NCBI Taxonomy" id="7936"/>
    <lineage>
        <taxon>Eukaryota</taxon>
        <taxon>Metazoa</taxon>
        <taxon>Chordata</taxon>
        <taxon>Craniata</taxon>
        <taxon>Vertebrata</taxon>
        <taxon>Euteleostomi</taxon>
        <taxon>Actinopterygii</taxon>
        <taxon>Neopterygii</taxon>
        <taxon>Teleostei</taxon>
        <taxon>Anguilliformes</taxon>
        <taxon>Anguillidae</taxon>
        <taxon>Anguilla</taxon>
    </lineage>
</organism>
<keyword evidence="1" id="KW-0472">Membrane</keyword>
<sequence length="38" mass="4624">MGMGYMFRAIIHSSFILWCIYMYSIFSRLICVCVEYFK</sequence>
<evidence type="ECO:0000256" key="1">
    <source>
        <dbReference type="SAM" id="Phobius"/>
    </source>
</evidence>
<keyword evidence="1" id="KW-0812">Transmembrane</keyword>
<reference evidence="2" key="1">
    <citation type="submission" date="2014-11" db="EMBL/GenBank/DDBJ databases">
        <authorList>
            <person name="Amaro Gonzalez C."/>
        </authorList>
    </citation>
    <scope>NUCLEOTIDE SEQUENCE</scope>
</reference>
<feature type="transmembrane region" description="Helical" evidence="1">
    <location>
        <begin position="15"/>
        <end position="37"/>
    </location>
</feature>
<proteinExistence type="predicted"/>
<reference evidence="2" key="2">
    <citation type="journal article" date="2015" name="Fish Shellfish Immunol.">
        <title>Early steps in the European eel (Anguilla anguilla)-Vibrio vulnificus interaction in the gills: Role of the RtxA13 toxin.</title>
        <authorList>
            <person name="Callol A."/>
            <person name="Pajuelo D."/>
            <person name="Ebbesson L."/>
            <person name="Teles M."/>
            <person name="MacKenzie S."/>
            <person name="Amaro C."/>
        </authorList>
    </citation>
    <scope>NUCLEOTIDE SEQUENCE</scope>
</reference>
<protein>
    <submittedName>
        <fullName evidence="2">Uncharacterized protein</fullName>
    </submittedName>
</protein>
<name>A0A0E9TGZ7_ANGAN</name>
<dbReference type="AlphaFoldDB" id="A0A0E9TGZ7"/>
<evidence type="ECO:0000313" key="2">
    <source>
        <dbReference type="EMBL" id="JAH52944.1"/>
    </source>
</evidence>
<dbReference type="EMBL" id="GBXM01055633">
    <property type="protein sequence ID" value="JAH52944.1"/>
    <property type="molecule type" value="Transcribed_RNA"/>
</dbReference>
<keyword evidence="1" id="KW-1133">Transmembrane helix</keyword>
<accession>A0A0E9TGZ7</accession>